<evidence type="ECO:0000256" key="4">
    <source>
        <dbReference type="ARBA" id="ARBA00022989"/>
    </source>
</evidence>
<keyword evidence="9" id="KW-0732">Signal</keyword>
<dbReference type="FunCoup" id="B4J541">
    <property type="interactions" value="21"/>
</dbReference>
<evidence type="ECO:0000256" key="2">
    <source>
        <dbReference type="ARBA" id="ARBA00022475"/>
    </source>
</evidence>
<evidence type="ECO:0000256" key="9">
    <source>
        <dbReference type="SAM" id="SignalP"/>
    </source>
</evidence>
<keyword evidence="5 8" id="KW-0472">Membrane</keyword>
<dbReference type="AlphaFoldDB" id="B4J541"/>
<feature type="transmembrane region" description="Helical" evidence="8">
    <location>
        <begin position="288"/>
        <end position="308"/>
    </location>
</feature>
<evidence type="ECO:0000256" key="1">
    <source>
        <dbReference type="ARBA" id="ARBA00004651"/>
    </source>
</evidence>
<organism evidence="11">
    <name type="scientific">Drosophila grimshawi</name>
    <name type="common">Hawaiian fruit fly</name>
    <name type="synonym">Idiomyia grimshawi</name>
    <dbReference type="NCBI Taxonomy" id="7222"/>
    <lineage>
        <taxon>Eukaryota</taxon>
        <taxon>Metazoa</taxon>
        <taxon>Ecdysozoa</taxon>
        <taxon>Arthropoda</taxon>
        <taxon>Hexapoda</taxon>
        <taxon>Insecta</taxon>
        <taxon>Pterygota</taxon>
        <taxon>Neoptera</taxon>
        <taxon>Endopterygota</taxon>
        <taxon>Diptera</taxon>
        <taxon>Brachycera</taxon>
        <taxon>Muscomorpha</taxon>
        <taxon>Ephydroidea</taxon>
        <taxon>Drosophilidae</taxon>
        <taxon>Drosophila</taxon>
        <taxon>Hawaiian Drosophila</taxon>
    </lineage>
</organism>
<keyword evidence="7" id="KW-0325">Glycoprotein</keyword>
<reference evidence="10 11" key="1">
    <citation type="journal article" date="2007" name="Nature">
        <title>Evolution of genes and genomes on the Drosophila phylogeny.</title>
        <authorList>
            <consortium name="Drosophila 12 Genomes Consortium"/>
            <person name="Clark A.G."/>
            <person name="Eisen M.B."/>
            <person name="Smith D.R."/>
            <person name="Bergman C.M."/>
            <person name="Oliver B."/>
            <person name="Markow T.A."/>
            <person name="Kaufman T.C."/>
            <person name="Kellis M."/>
            <person name="Gelbart W."/>
            <person name="Iyer V.N."/>
            <person name="Pollard D.A."/>
            <person name="Sackton T.B."/>
            <person name="Larracuente A.M."/>
            <person name="Singh N.D."/>
            <person name="Abad J.P."/>
            <person name="Abt D.N."/>
            <person name="Adryan B."/>
            <person name="Aguade M."/>
            <person name="Akashi H."/>
            <person name="Anderson W.W."/>
            <person name="Aquadro C.F."/>
            <person name="Ardell D.H."/>
            <person name="Arguello R."/>
            <person name="Artieri C.G."/>
            <person name="Barbash D.A."/>
            <person name="Barker D."/>
            <person name="Barsanti P."/>
            <person name="Batterham P."/>
            <person name="Batzoglou S."/>
            <person name="Begun D."/>
            <person name="Bhutkar A."/>
            <person name="Blanco E."/>
            <person name="Bosak S.A."/>
            <person name="Bradley R.K."/>
            <person name="Brand A.D."/>
            <person name="Brent M.R."/>
            <person name="Brooks A.N."/>
            <person name="Brown R.H."/>
            <person name="Butlin R.K."/>
            <person name="Caggese C."/>
            <person name="Calvi B.R."/>
            <person name="Bernardo de Carvalho A."/>
            <person name="Caspi A."/>
            <person name="Castrezana S."/>
            <person name="Celniker S.E."/>
            <person name="Chang J.L."/>
            <person name="Chapple C."/>
            <person name="Chatterji S."/>
            <person name="Chinwalla A."/>
            <person name="Civetta A."/>
            <person name="Clifton S.W."/>
            <person name="Comeron J.M."/>
            <person name="Costello J.C."/>
            <person name="Coyne J.A."/>
            <person name="Daub J."/>
            <person name="David R.G."/>
            <person name="Delcher A.L."/>
            <person name="Delehaunty K."/>
            <person name="Do C.B."/>
            <person name="Ebling H."/>
            <person name="Edwards K."/>
            <person name="Eickbush T."/>
            <person name="Evans J.D."/>
            <person name="Filipski A."/>
            <person name="Findeiss S."/>
            <person name="Freyhult E."/>
            <person name="Fulton L."/>
            <person name="Fulton R."/>
            <person name="Garcia A.C."/>
            <person name="Gardiner A."/>
            <person name="Garfield D.A."/>
            <person name="Garvin B.E."/>
            <person name="Gibson G."/>
            <person name="Gilbert D."/>
            <person name="Gnerre S."/>
            <person name="Godfrey J."/>
            <person name="Good R."/>
            <person name="Gotea V."/>
            <person name="Gravely B."/>
            <person name="Greenberg A.J."/>
            <person name="Griffiths-Jones S."/>
            <person name="Gross S."/>
            <person name="Guigo R."/>
            <person name="Gustafson E.A."/>
            <person name="Haerty W."/>
            <person name="Hahn M.W."/>
            <person name="Halligan D.L."/>
            <person name="Halpern A.L."/>
            <person name="Halter G.M."/>
            <person name="Han M.V."/>
            <person name="Heger A."/>
            <person name="Hillier L."/>
            <person name="Hinrichs A.S."/>
            <person name="Holmes I."/>
            <person name="Hoskins R.A."/>
            <person name="Hubisz M.J."/>
            <person name="Hultmark D."/>
            <person name="Huntley M.A."/>
            <person name="Jaffe D.B."/>
            <person name="Jagadeeshan S."/>
            <person name="Jeck W.R."/>
            <person name="Johnson J."/>
            <person name="Jones C.D."/>
            <person name="Jordan W.C."/>
            <person name="Karpen G.H."/>
            <person name="Kataoka E."/>
            <person name="Keightley P.D."/>
            <person name="Kheradpour P."/>
            <person name="Kirkness E.F."/>
            <person name="Koerich L.B."/>
            <person name="Kristiansen K."/>
            <person name="Kudrna D."/>
            <person name="Kulathinal R.J."/>
            <person name="Kumar S."/>
            <person name="Kwok R."/>
            <person name="Lander E."/>
            <person name="Langley C.H."/>
            <person name="Lapoint R."/>
            <person name="Lazzaro B.P."/>
            <person name="Lee S.J."/>
            <person name="Levesque L."/>
            <person name="Li R."/>
            <person name="Lin C.F."/>
            <person name="Lin M.F."/>
            <person name="Lindblad-Toh K."/>
            <person name="Llopart A."/>
            <person name="Long M."/>
            <person name="Low L."/>
            <person name="Lozovsky E."/>
            <person name="Lu J."/>
            <person name="Luo M."/>
            <person name="Machado C.A."/>
            <person name="Makalowski W."/>
            <person name="Marzo M."/>
            <person name="Matsuda M."/>
            <person name="Matzkin L."/>
            <person name="McAllister B."/>
            <person name="McBride C.S."/>
            <person name="McKernan B."/>
            <person name="McKernan K."/>
            <person name="Mendez-Lago M."/>
            <person name="Minx P."/>
            <person name="Mollenhauer M.U."/>
            <person name="Montooth K."/>
            <person name="Mount S.M."/>
            <person name="Mu X."/>
            <person name="Myers E."/>
            <person name="Negre B."/>
            <person name="Newfeld S."/>
            <person name="Nielsen R."/>
            <person name="Noor M.A."/>
            <person name="O'Grady P."/>
            <person name="Pachter L."/>
            <person name="Papaceit M."/>
            <person name="Parisi M.J."/>
            <person name="Parisi M."/>
            <person name="Parts L."/>
            <person name="Pedersen J.S."/>
            <person name="Pesole G."/>
            <person name="Phillippy A.M."/>
            <person name="Ponting C.P."/>
            <person name="Pop M."/>
            <person name="Porcelli D."/>
            <person name="Powell J.R."/>
            <person name="Prohaska S."/>
            <person name="Pruitt K."/>
            <person name="Puig M."/>
            <person name="Quesneville H."/>
            <person name="Ram K.R."/>
            <person name="Rand D."/>
            <person name="Rasmussen M.D."/>
            <person name="Reed L.K."/>
            <person name="Reenan R."/>
            <person name="Reily A."/>
            <person name="Remington K.A."/>
            <person name="Rieger T.T."/>
            <person name="Ritchie M.G."/>
            <person name="Robin C."/>
            <person name="Rogers Y.H."/>
            <person name="Rohde C."/>
            <person name="Rozas J."/>
            <person name="Rubenfield M.J."/>
            <person name="Ruiz A."/>
            <person name="Russo S."/>
            <person name="Salzberg S.L."/>
            <person name="Sanchez-Gracia A."/>
            <person name="Saranga D.J."/>
            <person name="Sato H."/>
            <person name="Schaeffer S.W."/>
            <person name="Schatz M.C."/>
            <person name="Schlenke T."/>
            <person name="Schwartz R."/>
            <person name="Segarra C."/>
            <person name="Singh R.S."/>
            <person name="Sirot L."/>
            <person name="Sirota M."/>
            <person name="Sisneros N.B."/>
            <person name="Smith C.D."/>
            <person name="Smith T.F."/>
            <person name="Spieth J."/>
            <person name="Stage D.E."/>
            <person name="Stark A."/>
            <person name="Stephan W."/>
            <person name="Strausberg R.L."/>
            <person name="Strempel S."/>
            <person name="Sturgill D."/>
            <person name="Sutton G."/>
            <person name="Sutton G.G."/>
            <person name="Tao W."/>
            <person name="Teichmann S."/>
            <person name="Tobari Y.N."/>
            <person name="Tomimura Y."/>
            <person name="Tsolas J.M."/>
            <person name="Valente V.L."/>
            <person name="Venter E."/>
            <person name="Venter J.C."/>
            <person name="Vicario S."/>
            <person name="Vieira F.G."/>
            <person name="Vilella A.J."/>
            <person name="Villasante A."/>
            <person name="Walenz B."/>
            <person name="Wang J."/>
            <person name="Wasserman M."/>
            <person name="Watts T."/>
            <person name="Wilson D."/>
            <person name="Wilson R.K."/>
            <person name="Wing R.A."/>
            <person name="Wolfner M.F."/>
            <person name="Wong A."/>
            <person name="Wong G.K."/>
            <person name="Wu C.I."/>
            <person name="Wu G."/>
            <person name="Yamamoto D."/>
            <person name="Yang H.P."/>
            <person name="Yang S.P."/>
            <person name="Yorke J.A."/>
            <person name="Yoshida K."/>
            <person name="Zdobnov E."/>
            <person name="Zhang P."/>
            <person name="Zhang Y."/>
            <person name="Zimin A.V."/>
            <person name="Baldwin J."/>
            <person name="Abdouelleil A."/>
            <person name="Abdulkadir J."/>
            <person name="Abebe A."/>
            <person name="Abera B."/>
            <person name="Abreu J."/>
            <person name="Acer S.C."/>
            <person name="Aftuck L."/>
            <person name="Alexander A."/>
            <person name="An P."/>
            <person name="Anderson E."/>
            <person name="Anderson S."/>
            <person name="Arachi H."/>
            <person name="Azer M."/>
            <person name="Bachantsang P."/>
            <person name="Barry A."/>
            <person name="Bayul T."/>
            <person name="Berlin A."/>
            <person name="Bessette D."/>
            <person name="Bloom T."/>
            <person name="Blye J."/>
            <person name="Boguslavskiy L."/>
            <person name="Bonnet C."/>
            <person name="Boukhgalter B."/>
            <person name="Bourzgui I."/>
            <person name="Brown A."/>
            <person name="Cahill P."/>
            <person name="Channer S."/>
            <person name="Cheshatsang Y."/>
            <person name="Chuda L."/>
            <person name="Citroen M."/>
            <person name="Collymore A."/>
            <person name="Cooke P."/>
            <person name="Costello M."/>
            <person name="D'Aco K."/>
            <person name="Daza R."/>
            <person name="De Haan G."/>
            <person name="DeGray S."/>
            <person name="DeMaso C."/>
            <person name="Dhargay N."/>
            <person name="Dooley K."/>
            <person name="Dooley E."/>
            <person name="Doricent M."/>
            <person name="Dorje P."/>
            <person name="Dorjee K."/>
            <person name="Dupes A."/>
            <person name="Elong R."/>
            <person name="Falk J."/>
            <person name="Farina A."/>
            <person name="Faro S."/>
            <person name="Ferguson D."/>
            <person name="Fisher S."/>
            <person name="Foley C.D."/>
            <person name="Franke A."/>
            <person name="Friedrich D."/>
            <person name="Gadbois L."/>
            <person name="Gearin G."/>
            <person name="Gearin C.R."/>
            <person name="Giannoukos G."/>
            <person name="Goode T."/>
            <person name="Graham J."/>
            <person name="Grandbois E."/>
            <person name="Grewal S."/>
            <person name="Gyaltsen K."/>
            <person name="Hafez N."/>
            <person name="Hagos B."/>
            <person name="Hall J."/>
            <person name="Henson C."/>
            <person name="Hollinger A."/>
            <person name="Honan T."/>
            <person name="Huard M.D."/>
            <person name="Hughes L."/>
            <person name="Hurhula B."/>
            <person name="Husby M.E."/>
            <person name="Kamat A."/>
            <person name="Kanga B."/>
            <person name="Kashin S."/>
            <person name="Khazanovich D."/>
            <person name="Kisner P."/>
            <person name="Lance K."/>
            <person name="Lara M."/>
            <person name="Lee W."/>
            <person name="Lennon N."/>
            <person name="Letendre F."/>
            <person name="LeVine R."/>
            <person name="Lipovsky A."/>
            <person name="Liu X."/>
            <person name="Liu J."/>
            <person name="Liu S."/>
            <person name="Lokyitsang T."/>
            <person name="Lokyitsang Y."/>
            <person name="Lubonja R."/>
            <person name="Lui A."/>
            <person name="MacDonald P."/>
            <person name="Magnisalis V."/>
            <person name="Maru K."/>
            <person name="Matthews C."/>
            <person name="McCusker W."/>
            <person name="McDonough S."/>
            <person name="Mehta T."/>
            <person name="Meldrim J."/>
            <person name="Meneus L."/>
            <person name="Mihai O."/>
            <person name="Mihalev A."/>
            <person name="Mihova T."/>
            <person name="Mittelman R."/>
            <person name="Mlenga V."/>
            <person name="Montmayeur A."/>
            <person name="Mulrain L."/>
            <person name="Navidi A."/>
            <person name="Naylor J."/>
            <person name="Negash T."/>
            <person name="Nguyen T."/>
            <person name="Nguyen N."/>
            <person name="Nicol R."/>
            <person name="Norbu C."/>
            <person name="Norbu N."/>
            <person name="Novod N."/>
            <person name="O'Neill B."/>
            <person name="Osman S."/>
            <person name="Markiewicz E."/>
            <person name="Oyono O.L."/>
            <person name="Patti C."/>
            <person name="Phunkhang P."/>
            <person name="Pierre F."/>
            <person name="Priest M."/>
            <person name="Raghuraman S."/>
            <person name="Rege F."/>
            <person name="Reyes R."/>
            <person name="Rise C."/>
            <person name="Rogov P."/>
            <person name="Ross K."/>
            <person name="Ryan E."/>
            <person name="Settipalli S."/>
            <person name="Shea T."/>
            <person name="Sherpa N."/>
            <person name="Shi L."/>
            <person name="Shih D."/>
            <person name="Sparrow T."/>
            <person name="Spaulding J."/>
            <person name="Stalker J."/>
            <person name="Stange-Thomann N."/>
            <person name="Stavropoulos S."/>
            <person name="Stone C."/>
            <person name="Strader C."/>
            <person name="Tesfaye S."/>
            <person name="Thomson T."/>
            <person name="Thoulutsang Y."/>
            <person name="Thoulutsang D."/>
            <person name="Topham K."/>
            <person name="Topping I."/>
            <person name="Tsamla T."/>
            <person name="Vassiliev H."/>
            <person name="Vo A."/>
            <person name="Wangchuk T."/>
            <person name="Wangdi T."/>
            <person name="Weiand M."/>
            <person name="Wilkinson J."/>
            <person name="Wilson A."/>
            <person name="Yadav S."/>
            <person name="Young G."/>
            <person name="Yu Q."/>
            <person name="Zembek L."/>
            <person name="Zhong D."/>
            <person name="Zimmer A."/>
            <person name="Zwirko Z."/>
            <person name="Jaffe D.B."/>
            <person name="Alvarez P."/>
            <person name="Brockman W."/>
            <person name="Butler J."/>
            <person name="Chin C."/>
            <person name="Gnerre S."/>
            <person name="Grabherr M."/>
            <person name="Kleber M."/>
            <person name="Mauceli E."/>
            <person name="MacCallum I."/>
        </authorList>
    </citation>
    <scope>NUCLEOTIDE SEQUENCE [LARGE SCALE GENOMIC DNA]</scope>
    <source>
        <strain evidence="11">Tucson 15287-2541.00</strain>
    </source>
</reference>
<evidence type="ECO:0000256" key="6">
    <source>
        <dbReference type="ARBA" id="ARBA00023170"/>
    </source>
</evidence>
<dbReference type="InterPro" id="IPR052192">
    <property type="entry name" value="Insect_Ionotropic_Sensory_Rcpt"/>
</dbReference>
<dbReference type="GO" id="GO:0005886">
    <property type="term" value="C:plasma membrane"/>
    <property type="evidence" value="ECO:0007669"/>
    <property type="project" value="UniProtKB-SubCell"/>
</dbReference>
<keyword evidence="3 8" id="KW-0812">Transmembrane</keyword>
<evidence type="ECO:0000313" key="10">
    <source>
        <dbReference type="EMBL" id="EDW00667.1"/>
    </source>
</evidence>
<dbReference type="PANTHER" id="PTHR42643:SF41">
    <property type="entry name" value="IONOTROPIC RECEPTOR 20A-RELATED"/>
    <property type="match status" value="1"/>
</dbReference>
<evidence type="ECO:0000256" key="8">
    <source>
        <dbReference type="SAM" id="Phobius"/>
    </source>
</evidence>
<feature type="transmembrane region" description="Helical" evidence="8">
    <location>
        <begin position="539"/>
        <end position="563"/>
    </location>
</feature>
<accession>B4J541</accession>
<dbReference type="PhylomeDB" id="B4J541"/>
<dbReference type="OrthoDB" id="7951606at2759"/>
<comment type="subcellular location">
    <subcellularLocation>
        <location evidence="1">Cell membrane</location>
        <topology evidence="1">Multi-pass membrane protein</topology>
    </subcellularLocation>
</comment>
<keyword evidence="4 8" id="KW-1133">Transmembrane helix</keyword>
<gene>
    <name evidence="10" type="primary">Dgri\GH20887</name>
    <name evidence="10" type="ORF">Dgri_GH20887</name>
</gene>
<feature type="signal peptide" evidence="9">
    <location>
        <begin position="1"/>
        <end position="16"/>
    </location>
</feature>
<dbReference type="OMA" id="VGMHHYD"/>
<keyword evidence="2" id="KW-1003">Cell membrane</keyword>
<evidence type="ECO:0000313" key="11">
    <source>
        <dbReference type="Proteomes" id="UP000001070"/>
    </source>
</evidence>
<feature type="chain" id="PRO_5002811667" evidence="9">
    <location>
        <begin position="17"/>
        <end position="573"/>
    </location>
</feature>
<dbReference type="eggNOG" id="ENOG502TC8V">
    <property type="taxonomic scope" value="Eukaryota"/>
</dbReference>
<dbReference type="HOGENOM" id="CLU_021814_2_0_1"/>
<dbReference type="Proteomes" id="UP000001070">
    <property type="component" value="Unassembled WGS sequence"/>
</dbReference>
<dbReference type="PANTHER" id="PTHR42643">
    <property type="entry name" value="IONOTROPIC RECEPTOR 20A-RELATED"/>
    <property type="match status" value="1"/>
</dbReference>
<dbReference type="EMBL" id="CH916367">
    <property type="protein sequence ID" value="EDW00667.1"/>
    <property type="molecule type" value="Genomic_DNA"/>
</dbReference>
<keyword evidence="11" id="KW-1185">Reference proteome</keyword>
<sequence length="573" mass="66185">MCSLYIIILLLCASHAREFIEDVVQESMASLIVIRYDYCEELWLDRILAEPPLPVVLQSLDSDTTTSKNFSRVLQLVCLPNVGYQLKLTTWLENVRGANSIFYIMETVSSFASSKELLQLLLRQCYKLRMLSVLALIPEDSDRYYYRYQPYPQFELEQRSLNQKPFFVAHLRNMQGQPLIVLPQQKHPRLIVYKDWRTGALVLNGSVGRFVRTLAWKLNASIEFPTQVNFDLHYTELVKLVEQHHIDVPAALTPLTKTAQLPHICYPFELSHICLMIPIAQQLPIKDIYVIICSAQNVLIALIIFYSFGLLMSTHSYLAGESISWVDFVLNDVALRGLLGQSFGRSLHTTLFFSWIYVMLAHFGMNVNSIHGAALGTLLTHLPKHFQPRTFADVRRLQLPLVMDEADGLHEVNLHKLTFNTSVFNSQRDTMNTSNVYLASRLKWTLLSEQQKYFPHEVFLYSKDACISHLTHMVFQLPKNTWFQEPITNLIMDARDFGLFQYWVGMHFYDMAAAGLLSFKDPIERVPQRVKGALRLEDLQWIWIFIGALLLLATSVFALEILIKRLQHWLLPV</sequence>
<evidence type="ECO:0000256" key="3">
    <source>
        <dbReference type="ARBA" id="ARBA00022692"/>
    </source>
</evidence>
<dbReference type="KEGG" id="dgr:6559782"/>
<keyword evidence="6" id="KW-0675">Receptor</keyword>
<evidence type="ECO:0000256" key="5">
    <source>
        <dbReference type="ARBA" id="ARBA00023136"/>
    </source>
</evidence>
<evidence type="ECO:0000256" key="7">
    <source>
        <dbReference type="ARBA" id="ARBA00023180"/>
    </source>
</evidence>
<name>B4J541_DROGR</name>
<proteinExistence type="predicted"/>
<dbReference type="InParanoid" id="B4J541"/>
<protein>
    <submittedName>
        <fullName evidence="10">GH20887</fullName>
    </submittedName>
</protein>